<dbReference type="GO" id="GO:1901137">
    <property type="term" value="P:carbohydrate derivative biosynthetic process"/>
    <property type="evidence" value="ECO:0007669"/>
    <property type="project" value="UniProtKB-ARBA"/>
</dbReference>
<evidence type="ECO:0000313" key="5">
    <source>
        <dbReference type="Proteomes" id="UP000285278"/>
    </source>
</evidence>
<dbReference type="RefSeq" id="WP_119664556.1">
    <property type="nucleotide sequence ID" value="NZ_QXJK01000003.1"/>
</dbReference>
<keyword evidence="2 4" id="KW-0808">Transferase</keyword>
<feature type="domain" description="Glycosyltransferase subfamily 4-like N-terminal" evidence="3">
    <location>
        <begin position="14"/>
        <end position="172"/>
    </location>
</feature>
<dbReference type="AlphaFoldDB" id="A0A418Q8L6"/>
<dbReference type="SUPFAM" id="SSF53756">
    <property type="entry name" value="UDP-Glycosyltransferase/glycogen phosphorylase"/>
    <property type="match status" value="1"/>
</dbReference>
<dbReference type="Pfam" id="PF13439">
    <property type="entry name" value="Glyco_transf_4"/>
    <property type="match status" value="1"/>
</dbReference>
<evidence type="ECO:0000313" key="4">
    <source>
        <dbReference type="EMBL" id="RIX35819.1"/>
    </source>
</evidence>
<dbReference type="Pfam" id="PF13692">
    <property type="entry name" value="Glyco_trans_1_4"/>
    <property type="match status" value="1"/>
</dbReference>
<dbReference type="PANTHER" id="PTHR45947">
    <property type="entry name" value="SULFOQUINOVOSYL TRANSFERASE SQD2"/>
    <property type="match status" value="1"/>
</dbReference>
<dbReference type="GO" id="GO:1903509">
    <property type="term" value="P:liposaccharide metabolic process"/>
    <property type="evidence" value="ECO:0007669"/>
    <property type="project" value="UniProtKB-ARBA"/>
</dbReference>
<comment type="caution">
    <text evidence="4">The sequence shown here is derived from an EMBL/GenBank/DDBJ whole genome shotgun (WGS) entry which is preliminary data.</text>
</comment>
<evidence type="ECO:0000259" key="3">
    <source>
        <dbReference type="Pfam" id="PF13439"/>
    </source>
</evidence>
<dbReference type="InterPro" id="IPR050194">
    <property type="entry name" value="Glycosyltransferase_grp1"/>
</dbReference>
<name>A0A418Q8L6_9CORY</name>
<dbReference type="InterPro" id="IPR028098">
    <property type="entry name" value="Glyco_trans_4-like_N"/>
</dbReference>
<keyword evidence="5" id="KW-1185">Reference proteome</keyword>
<accession>A0A418Q8L6</accession>
<evidence type="ECO:0000256" key="2">
    <source>
        <dbReference type="ARBA" id="ARBA00022679"/>
    </source>
</evidence>
<dbReference type="EMBL" id="QXJK01000003">
    <property type="protein sequence ID" value="RIX35819.1"/>
    <property type="molecule type" value="Genomic_DNA"/>
</dbReference>
<dbReference type="GO" id="GO:0016758">
    <property type="term" value="F:hexosyltransferase activity"/>
    <property type="evidence" value="ECO:0007669"/>
    <property type="project" value="TreeGrafter"/>
</dbReference>
<organism evidence="4 5">
    <name type="scientific">Corynebacterium falsenii</name>
    <dbReference type="NCBI Taxonomy" id="108486"/>
    <lineage>
        <taxon>Bacteria</taxon>
        <taxon>Bacillati</taxon>
        <taxon>Actinomycetota</taxon>
        <taxon>Actinomycetes</taxon>
        <taxon>Mycobacteriales</taxon>
        <taxon>Corynebacteriaceae</taxon>
        <taxon>Corynebacterium</taxon>
    </lineage>
</organism>
<sequence length="384" mass="41717">MRIGMVCPYSFDEPGGVQIHTIELCEELRRRGHHVSLIGPGKQGEDLPPFVELGGASVPIRYNGSVARLSFGPRTLRHIRRWIRKGSFDVLHIHEPNSPSYSMMSLTQVHGPVVATYHASANESKLLKVVLPILRPLLERIQGGIAVSEEARRWQVENLAGDPVLIPNGVDTGQYVHAEPMECLDSTRPRMMFLGRFDEPRKGLQVLLAALPVIAQSVPTVELIVAGGGEVEALEQRLDRLGISHTTGWGESSATVRIVGRISDEDKARCLAASDIYVAPNTGGESFGIVLVEGMAAGAAVLASDLAAFRAVGANGEAAMLFRNEDSDDLARKALELLTNDAAREDLAGRGQQRSREFDWSTVTDKVAQVYDVVTRTGRKVCLG</sequence>
<evidence type="ECO:0000256" key="1">
    <source>
        <dbReference type="ARBA" id="ARBA00022676"/>
    </source>
</evidence>
<dbReference type="STRING" id="1451189.CFAL_05930"/>
<dbReference type="PANTHER" id="PTHR45947:SF3">
    <property type="entry name" value="SULFOQUINOVOSYL TRANSFERASE SQD2"/>
    <property type="match status" value="1"/>
</dbReference>
<protein>
    <submittedName>
        <fullName evidence="4">Glycosyltransferase family 1 protein</fullName>
    </submittedName>
</protein>
<reference evidence="4 5" key="1">
    <citation type="submission" date="2018-09" db="EMBL/GenBank/DDBJ databases">
        <title>Optimization and identification of Corynebacterium falsenii FN1-14 from fish paste.</title>
        <authorList>
            <person name="Daroonpunt R."/>
            <person name="Tanasupawat S."/>
        </authorList>
    </citation>
    <scope>NUCLEOTIDE SEQUENCE [LARGE SCALE GENOMIC DNA]</scope>
    <source>
        <strain evidence="4 5">FN1-14</strain>
    </source>
</reference>
<dbReference type="OrthoDB" id="5240531at2"/>
<dbReference type="Gene3D" id="3.40.50.2000">
    <property type="entry name" value="Glycogen Phosphorylase B"/>
    <property type="match status" value="2"/>
</dbReference>
<keyword evidence="1" id="KW-0328">Glycosyltransferase</keyword>
<dbReference type="Proteomes" id="UP000285278">
    <property type="component" value="Unassembled WGS sequence"/>
</dbReference>
<proteinExistence type="predicted"/>
<dbReference type="CDD" id="cd03801">
    <property type="entry name" value="GT4_PimA-like"/>
    <property type="match status" value="1"/>
</dbReference>
<gene>
    <name evidence="4" type="ORF">D3M95_04280</name>
</gene>